<keyword evidence="6" id="KW-1185">Reference proteome</keyword>
<dbReference type="Gramene" id="Kaladp0021s0002.1.v1.1">
    <property type="protein sequence ID" value="Kaladp0021s0002.1.v1.1"/>
    <property type="gene ID" value="Kaladp0021s0002.v1.1"/>
</dbReference>
<evidence type="ECO:0000256" key="2">
    <source>
        <dbReference type="RuleBase" id="RU000628"/>
    </source>
</evidence>
<feature type="domain" description="Bifunctional inhibitor/plant lipid transfer protein/seed storage helical" evidence="4">
    <location>
        <begin position="35"/>
        <end position="119"/>
    </location>
</feature>
<dbReference type="OMA" id="ADHYQNI"/>
<dbReference type="EnsemblPlants" id="Kaladp0021s0002.1.v1.1">
    <property type="protein sequence ID" value="Kaladp0021s0002.1.v1.1"/>
    <property type="gene ID" value="Kaladp0021s0002.v1.1"/>
</dbReference>
<dbReference type="CDD" id="cd01960">
    <property type="entry name" value="nsLTP1"/>
    <property type="match status" value="1"/>
</dbReference>
<dbReference type="Pfam" id="PF00234">
    <property type="entry name" value="Tryp_alpha_amyl"/>
    <property type="match status" value="1"/>
</dbReference>
<sequence>MAYKSCYFQLMMFVLAVIVATQVAARPTTGAAISCRKVTSSLIPCISYLTRGGHPMRSCCNGVRGLRNIATTTPTRRAVCNCIKEAATHIKSIKQDAASQLFAKCGIKIGIPISQHINCDSIS</sequence>
<accession>A0A7N0T3H5</accession>
<comment type="function">
    <text evidence="2">Plant non-specific lipid-transfer proteins transfer phospholipids as well as galactolipids across membranes. May play a role in wax or cutin deposition in the cell walls of expanding epidermal cells and certain secretory tissues.</text>
</comment>
<dbReference type="SMART" id="SM00499">
    <property type="entry name" value="AAI"/>
    <property type="match status" value="1"/>
</dbReference>
<evidence type="ECO:0000256" key="3">
    <source>
        <dbReference type="SAM" id="SignalP"/>
    </source>
</evidence>
<evidence type="ECO:0000259" key="4">
    <source>
        <dbReference type="SMART" id="SM00499"/>
    </source>
</evidence>
<evidence type="ECO:0000313" key="5">
    <source>
        <dbReference type="EnsemblPlants" id="Kaladp0021s0002.1.v1.1"/>
    </source>
</evidence>
<feature type="chain" id="PRO_5029902632" description="Non-specific lipid-transfer protein" evidence="3">
    <location>
        <begin position="26"/>
        <end position="123"/>
    </location>
</feature>
<keyword evidence="2" id="KW-0813">Transport</keyword>
<dbReference type="SUPFAM" id="SSF47699">
    <property type="entry name" value="Bifunctional inhibitor/lipid-transfer protein/seed storage 2S albumin"/>
    <property type="match status" value="1"/>
</dbReference>
<dbReference type="PANTHER" id="PTHR33076">
    <property type="entry name" value="NON-SPECIFIC LIPID-TRANSFER PROTEIN 2-RELATED"/>
    <property type="match status" value="1"/>
</dbReference>
<keyword evidence="2" id="KW-0446">Lipid-binding</keyword>
<dbReference type="PRINTS" id="PR00382">
    <property type="entry name" value="LIPIDTRNSFER"/>
</dbReference>
<dbReference type="Gene3D" id="1.10.110.10">
    <property type="entry name" value="Plant lipid-transfer and hydrophobic proteins"/>
    <property type="match status" value="1"/>
</dbReference>
<dbReference type="GO" id="GO:0006869">
    <property type="term" value="P:lipid transport"/>
    <property type="evidence" value="ECO:0007669"/>
    <property type="project" value="InterPro"/>
</dbReference>
<dbReference type="InterPro" id="IPR036312">
    <property type="entry name" value="Bifun_inhib/LTP/seed_sf"/>
</dbReference>
<dbReference type="AlphaFoldDB" id="A0A7N0T3H5"/>
<keyword evidence="3" id="KW-0732">Signal</keyword>
<dbReference type="GO" id="GO:0008289">
    <property type="term" value="F:lipid binding"/>
    <property type="evidence" value="ECO:0007669"/>
    <property type="project" value="UniProtKB-KW"/>
</dbReference>
<dbReference type="InterPro" id="IPR000528">
    <property type="entry name" value="Plant_nsLTP"/>
</dbReference>
<protein>
    <recommendedName>
        <fullName evidence="2">Non-specific lipid-transfer protein</fullName>
    </recommendedName>
</protein>
<comment type="similarity">
    <text evidence="1 2">Belongs to the plant LTP family.</text>
</comment>
<evidence type="ECO:0000313" key="6">
    <source>
        <dbReference type="Proteomes" id="UP000594263"/>
    </source>
</evidence>
<organism evidence="5 6">
    <name type="scientific">Kalanchoe fedtschenkoi</name>
    <name type="common">Lavender scallops</name>
    <name type="synonym">South American air plant</name>
    <dbReference type="NCBI Taxonomy" id="63787"/>
    <lineage>
        <taxon>Eukaryota</taxon>
        <taxon>Viridiplantae</taxon>
        <taxon>Streptophyta</taxon>
        <taxon>Embryophyta</taxon>
        <taxon>Tracheophyta</taxon>
        <taxon>Spermatophyta</taxon>
        <taxon>Magnoliopsida</taxon>
        <taxon>eudicotyledons</taxon>
        <taxon>Gunneridae</taxon>
        <taxon>Pentapetalae</taxon>
        <taxon>Saxifragales</taxon>
        <taxon>Crassulaceae</taxon>
        <taxon>Kalanchoe</taxon>
    </lineage>
</organism>
<name>A0A7N0T3H5_KALFE</name>
<evidence type="ECO:0000256" key="1">
    <source>
        <dbReference type="ARBA" id="ARBA00009748"/>
    </source>
</evidence>
<feature type="signal peptide" evidence="3">
    <location>
        <begin position="1"/>
        <end position="25"/>
    </location>
</feature>
<proteinExistence type="inferred from homology"/>
<reference evidence="5" key="1">
    <citation type="submission" date="2021-01" db="UniProtKB">
        <authorList>
            <consortium name="EnsemblPlants"/>
        </authorList>
    </citation>
    <scope>IDENTIFICATION</scope>
</reference>
<dbReference type="InterPro" id="IPR016140">
    <property type="entry name" value="Bifunc_inhib/LTP/seed_store"/>
</dbReference>
<dbReference type="Proteomes" id="UP000594263">
    <property type="component" value="Unplaced"/>
</dbReference>